<keyword evidence="2" id="KW-0808">Transferase</keyword>
<feature type="domain" description="Reverse transcriptase zinc-binding" evidence="1">
    <location>
        <begin position="116"/>
        <end position="203"/>
    </location>
</feature>
<protein>
    <submittedName>
        <fullName evidence="2">Reverse transcriptase</fullName>
    </submittedName>
</protein>
<evidence type="ECO:0000313" key="2">
    <source>
        <dbReference type="EMBL" id="KAF7844545.1"/>
    </source>
</evidence>
<keyword evidence="3" id="KW-1185">Reference proteome</keyword>
<comment type="caution">
    <text evidence="2">The sequence shown here is derived from an EMBL/GenBank/DDBJ whole genome shotgun (WGS) entry which is preliminary data.</text>
</comment>
<dbReference type="InterPro" id="IPR026960">
    <property type="entry name" value="RVT-Znf"/>
</dbReference>
<gene>
    <name evidence="2" type="ORF">G2W53_001450</name>
</gene>
<dbReference type="GO" id="GO:0003964">
    <property type="term" value="F:RNA-directed DNA polymerase activity"/>
    <property type="evidence" value="ECO:0007669"/>
    <property type="project" value="UniProtKB-KW"/>
</dbReference>
<keyword evidence="2" id="KW-0695">RNA-directed DNA polymerase</keyword>
<proteinExistence type="predicted"/>
<dbReference type="Pfam" id="PF13966">
    <property type="entry name" value="zf-RVT"/>
    <property type="match status" value="1"/>
</dbReference>
<dbReference type="AlphaFoldDB" id="A0A835CLI3"/>
<accession>A0A835CLI3</accession>
<evidence type="ECO:0000259" key="1">
    <source>
        <dbReference type="Pfam" id="PF13966"/>
    </source>
</evidence>
<dbReference type="OrthoDB" id="1433444at2759"/>
<sequence>MNVTRNTVIGKCLRKGREAAQFGLCKVINNGSSTRFWEDSIAQIGCLRSLISGPLNRNNNEVTFRELVTQNGEWNQEIISFILPTDIRQRLQAIPVDTSSPIVDNVSWIGNLNGNFSTKSAYFLLCSFKFSWPEDSNWSWVWKLGCHPRYKLFIWLLLMNGLPTRGNLAGRGMNISSNCPLCNLSVEENSYLFRDCIVSQQVWLLVSPYFALQTNSDFNLWIKINCKDQAPSIYNISHETLFIYLILHLWNARNKKIFENCNFSVASIVFLAKGKAGELSFLASNDVRGKILLLRSILSRFERSQIQHVHRERNYCVDFLAKKASTTICNLVSIQHALSEMYPLLLADCLGIESLRRTSIGLCVLNSDCIFAGF</sequence>
<reference evidence="2" key="1">
    <citation type="submission" date="2020-09" db="EMBL/GenBank/DDBJ databases">
        <title>Genome-Enabled Discovery of Anthraquinone Biosynthesis in Senna tora.</title>
        <authorList>
            <person name="Kang S.-H."/>
            <person name="Pandey R.P."/>
            <person name="Lee C.-M."/>
            <person name="Sim J.-S."/>
            <person name="Jeong J.-T."/>
            <person name="Choi B.-S."/>
            <person name="Jung M."/>
            <person name="Ginzburg D."/>
            <person name="Zhao K."/>
            <person name="Won S.Y."/>
            <person name="Oh T.-J."/>
            <person name="Yu Y."/>
            <person name="Kim N.-H."/>
            <person name="Lee O.R."/>
            <person name="Lee T.-H."/>
            <person name="Bashyal P."/>
            <person name="Kim T.-S."/>
            <person name="Lee W.-H."/>
            <person name="Kawkins C."/>
            <person name="Kim C.-K."/>
            <person name="Kim J.S."/>
            <person name="Ahn B.O."/>
            <person name="Rhee S.Y."/>
            <person name="Sohng J.K."/>
        </authorList>
    </citation>
    <scope>NUCLEOTIDE SEQUENCE</scope>
    <source>
        <tissue evidence="2">Leaf</tissue>
    </source>
</reference>
<dbReference type="PANTHER" id="PTHR36617">
    <property type="entry name" value="PROTEIN, PUTATIVE-RELATED"/>
    <property type="match status" value="1"/>
</dbReference>
<keyword evidence="2" id="KW-0548">Nucleotidyltransferase</keyword>
<evidence type="ECO:0000313" key="3">
    <source>
        <dbReference type="Proteomes" id="UP000634136"/>
    </source>
</evidence>
<dbReference type="EMBL" id="JAAIUW010000001">
    <property type="protein sequence ID" value="KAF7844545.1"/>
    <property type="molecule type" value="Genomic_DNA"/>
</dbReference>
<dbReference type="PANTHER" id="PTHR36617:SF15">
    <property type="entry name" value="REVERSE TRANSCRIPTASE ZINC-BINDING DOMAIN-CONTAINING PROTEIN"/>
    <property type="match status" value="1"/>
</dbReference>
<name>A0A835CLI3_9FABA</name>
<dbReference type="Proteomes" id="UP000634136">
    <property type="component" value="Unassembled WGS sequence"/>
</dbReference>
<organism evidence="2 3">
    <name type="scientific">Senna tora</name>
    <dbReference type="NCBI Taxonomy" id="362788"/>
    <lineage>
        <taxon>Eukaryota</taxon>
        <taxon>Viridiplantae</taxon>
        <taxon>Streptophyta</taxon>
        <taxon>Embryophyta</taxon>
        <taxon>Tracheophyta</taxon>
        <taxon>Spermatophyta</taxon>
        <taxon>Magnoliopsida</taxon>
        <taxon>eudicotyledons</taxon>
        <taxon>Gunneridae</taxon>
        <taxon>Pentapetalae</taxon>
        <taxon>rosids</taxon>
        <taxon>fabids</taxon>
        <taxon>Fabales</taxon>
        <taxon>Fabaceae</taxon>
        <taxon>Caesalpinioideae</taxon>
        <taxon>Cassia clade</taxon>
        <taxon>Senna</taxon>
    </lineage>
</organism>